<dbReference type="Pfam" id="PF00100">
    <property type="entry name" value="Zona_pellucida"/>
    <property type="match status" value="1"/>
</dbReference>
<evidence type="ECO:0000259" key="7">
    <source>
        <dbReference type="PROSITE" id="PS51034"/>
    </source>
</evidence>
<evidence type="ECO:0000256" key="4">
    <source>
        <dbReference type="SAM" id="MobiDB-lite"/>
    </source>
</evidence>
<keyword evidence="5" id="KW-0812">Transmembrane</keyword>
<organism evidence="9 10">
    <name type="scientific">Clavelina lepadiformis</name>
    <name type="common">Light-bulb sea squirt</name>
    <name type="synonym">Ascidia lepadiformis</name>
    <dbReference type="NCBI Taxonomy" id="159417"/>
    <lineage>
        <taxon>Eukaryota</taxon>
        <taxon>Metazoa</taxon>
        <taxon>Chordata</taxon>
        <taxon>Tunicata</taxon>
        <taxon>Ascidiacea</taxon>
        <taxon>Aplousobranchia</taxon>
        <taxon>Clavelinidae</taxon>
        <taxon>Clavelina</taxon>
    </lineage>
</organism>
<accession>A0ABP0FZR5</accession>
<evidence type="ECO:0000259" key="8">
    <source>
        <dbReference type="PROSITE" id="PS51828"/>
    </source>
</evidence>
<feature type="signal peptide" evidence="6">
    <location>
        <begin position="1"/>
        <end position="21"/>
    </location>
</feature>
<dbReference type="SUPFAM" id="SSF49899">
    <property type="entry name" value="Concanavalin A-like lectins/glucanases"/>
    <property type="match status" value="1"/>
</dbReference>
<keyword evidence="5" id="KW-0472">Membrane</keyword>
<evidence type="ECO:0000256" key="2">
    <source>
        <dbReference type="ARBA" id="ARBA00023157"/>
    </source>
</evidence>
<dbReference type="Proteomes" id="UP001642483">
    <property type="component" value="Unassembled WGS sequence"/>
</dbReference>
<dbReference type="Gene3D" id="2.60.120.200">
    <property type="match status" value="1"/>
</dbReference>
<feature type="chain" id="PRO_5047162187" description="ZP domain-containing protein" evidence="6">
    <location>
        <begin position="22"/>
        <end position="704"/>
    </location>
</feature>
<keyword evidence="5" id="KW-1133">Transmembrane helix</keyword>
<evidence type="ECO:0000256" key="3">
    <source>
        <dbReference type="PROSITE-ProRule" id="PRU01172"/>
    </source>
</evidence>
<protein>
    <recommendedName>
        <fullName evidence="11">ZP domain-containing protein</fullName>
    </recommendedName>
</protein>
<dbReference type="EMBL" id="CAWYQH010000097">
    <property type="protein sequence ID" value="CAK8684138.1"/>
    <property type="molecule type" value="Genomic_DNA"/>
</dbReference>
<dbReference type="Pfam" id="PF23344">
    <property type="entry name" value="ZP-N"/>
    <property type="match status" value="1"/>
</dbReference>
<evidence type="ECO:0000313" key="10">
    <source>
        <dbReference type="Proteomes" id="UP001642483"/>
    </source>
</evidence>
<evidence type="ECO:0000256" key="5">
    <source>
        <dbReference type="SAM" id="Phobius"/>
    </source>
</evidence>
<evidence type="ECO:0008006" key="11">
    <source>
        <dbReference type="Google" id="ProtNLM"/>
    </source>
</evidence>
<dbReference type="PROSITE" id="PS51034">
    <property type="entry name" value="ZP_2"/>
    <property type="match status" value="1"/>
</dbReference>
<feature type="domain" description="ZP" evidence="7">
    <location>
        <begin position="277"/>
        <end position="537"/>
    </location>
</feature>
<dbReference type="InterPro" id="IPR055356">
    <property type="entry name" value="ZP-N"/>
</dbReference>
<dbReference type="InterPro" id="IPR013320">
    <property type="entry name" value="ConA-like_dom_sf"/>
</dbReference>
<dbReference type="Gene3D" id="2.60.40.3210">
    <property type="entry name" value="Zona pellucida, ZP-N domain"/>
    <property type="match status" value="1"/>
</dbReference>
<proteinExistence type="predicted"/>
<dbReference type="InterPro" id="IPR001507">
    <property type="entry name" value="ZP_dom"/>
</dbReference>
<dbReference type="SMART" id="SM00159">
    <property type="entry name" value="PTX"/>
    <property type="match status" value="1"/>
</dbReference>
<dbReference type="PANTHER" id="PTHR14002:SF20">
    <property type="entry name" value="ZONA PELLUCIDA-LIKE DOMAIN-CONTAINING PROTEIN 1"/>
    <property type="match status" value="1"/>
</dbReference>
<dbReference type="InterPro" id="IPR042235">
    <property type="entry name" value="ZP-C_dom"/>
</dbReference>
<dbReference type="InterPro" id="IPR001759">
    <property type="entry name" value="PTX_dom"/>
</dbReference>
<comment type="caution">
    <text evidence="3">Lacks conserved residue(s) required for the propagation of feature annotation.</text>
</comment>
<feature type="region of interest" description="Disordered" evidence="4">
    <location>
        <begin position="647"/>
        <end position="672"/>
    </location>
</feature>
<dbReference type="Pfam" id="PF00354">
    <property type="entry name" value="Pentaxin"/>
    <property type="match status" value="1"/>
</dbReference>
<keyword evidence="10" id="KW-1185">Reference proteome</keyword>
<reference evidence="9 10" key="1">
    <citation type="submission" date="2024-02" db="EMBL/GenBank/DDBJ databases">
        <authorList>
            <person name="Daric V."/>
            <person name="Darras S."/>
        </authorList>
    </citation>
    <scope>NUCLEOTIDE SEQUENCE [LARGE SCALE GENOMIC DNA]</scope>
</reference>
<dbReference type="InterPro" id="IPR055355">
    <property type="entry name" value="ZP-C"/>
</dbReference>
<feature type="transmembrane region" description="Helical" evidence="5">
    <location>
        <begin position="616"/>
        <end position="639"/>
    </location>
</feature>
<keyword evidence="2" id="KW-1015">Disulfide bond</keyword>
<comment type="caution">
    <text evidence="9">The sequence shown here is derived from an EMBL/GenBank/DDBJ whole genome shotgun (WGS) entry which is preliminary data.</text>
</comment>
<evidence type="ECO:0000256" key="6">
    <source>
        <dbReference type="SAM" id="SignalP"/>
    </source>
</evidence>
<dbReference type="PROSITE" id="PS51828">
    <property type="entry name" value="PTX_2"/>
    <property type="match status" value="1"/>
</dbReference>
<feature type="domain" description="Pentraxin (PTX)" evidence="8">
    <location>
        <begin position="26"/>
        <end position="248"/>
    </location>
</feature>
<dbReference type="Gene3D" id="2.60.40.4100">
    <property type="entry name" value="Zona pellucida, ZP-C domain"/>
    <property type="match status" value="1"/>
</dbReference>
<evidence type="ECO:0000256" key="1">
    <source>
        <dbReference type="ARBA" id="ARBA00022729"/>
    </source>
</evidence>
<sequence>MSRLCVRLFVCVLITVDSVLGFQGFQRNVLDLPSTGSSSSRPMAWTSYNVIDTPLSRITLCVWIKSTDLSNTGSLFSYVTSDKTVEFSLTSYGESPLSTHSQQTYDIYLVVAGLKAPTPITLRVDDAVWHSVCAQWGTSGIWKIFLDQNLLTGGDDFQNGRQIRPGGRLYLGARHHYLNETKITNSDQSRPLIGKMVGLSIWNATLTAEDIQAVGDCKYFNTYQNAGWIFGDEGHDKDVSSIRKSLIYDWSEVSLTVTWPAGFYPMENVCENDITVDCTHDHMIISVSKHVATSLEIKQSHLHLIDGSCTPQTRGQRRERYVFDINDFSTCGTQRKVTETEVIYVNRVSNAPTKNLVVFVGRLYESEVRCHYPIDLTVSTRLFDVSQQNGLVFRTPMTHPKTNKQDLEAVVLLYQDEAFSKPYTDTPQLAPLDYLYVGVVVKNKMTQNPVENVNVVVDECWMKSNQRRKLIIAANGCWVISSSDVAVIENGVRPQARLKIYSRLISFSSGPVYLQCSIYPCFGKSCTPTCNPSNGSGLDSGNNIVSPMNKNNVIFSTSRRLIKRDASNMRRRHYKLEVGPIYTSGWDFNDNDKEHMKPTKGSEHFPGAGSFKVEPVILVIIVILSFVIFLSLFLVIAFLRKRRRTTDYSDSPEPVQVTRHKRHLSREPSVTSLSSMASTSSIGSLSSFDSFHYPTFSRYKQGKM</sequence>
<evidence type="ECO:0000313" key="9">
    <source>
        <dbReference type="EMBL" id="CAK8684138.1"/>
    </source>
</evidence>
<keyword evidence="1 6" id="KW-0732">Signal</keyword>
<gene>
    <name evidence="9" type="ORF">CVLEPA_LOCUS15139</name>
</gene>
<dbReference type="SMART" id="SM00241">
    <property type="entry name" value="ZP"/>
    <property type="match status" value="1"/>
</dbReference>
<name>A0ABP0FZR5_CLALP</name>
<dbReference type="PANTHER" id="PTHR14002">
    <property type="entry name" value="ENDOGLIN/TGF-BETA RECEPTOR TYPE III"/>
    <property type="match status" value="1"/>
</dbReference>